<dbReference type="STRING" id="1141098.A0A1Y2DNF8"/>
<evidence type="ECO:0000256" key="6">
    <source>
        <dbReference type="ARBA" id="ARBA00022989"/>
    </source>
</evidence>
<accession>A0A1Y2DNF8</accession>
<dbReference type="GO" id="GO:0034067">
    <property type="term" value="P:protein localization to Golgi apparatus"/>
    <property type="evidence" value="ECO:0007669"/>
    <property type="project" value="TreeGrafter"/>
</dbReference>
<evidence type="ECO:0000256" key="2">
    <source>
        <dbReference type="ARBA" id="ARBA00008160"/>
    </source>
</evidence>
<keyword evidence="4 10" id="KW-0812">Transmembrane</keyword>
<dbReference type="AlphaFoldDB" id="A0A1Y2DNF8"/>
<feature type="region of interest" description="Disordered" evidence="9">
    <location>
        <begin position="157"/>
        <end position="216"/>
    </location>
</feature>
<dbReference type="EMBL" id="MCFJ01000011">
    <property type="protein sequence ID" value="ORY60801.1"/>
    <property type="molecule type" value="Genomic_DNA"/>
</dbReference>
<evidence type="ECO:0000256" key="7">
    <source>
        <dbReference type="ARBA" id="ARBA00023034"/>
    </source>
</evidence>
<dbReference type="RefSeq" id="XP_040713028.1">
    <property type="nucleotide sequence ID" value="XM_040862332.1"/>
</dbReference>
<evidence type="ECO:0000313" key="11">
    <source>
        <dbReference type="EMBL" id="ORY60801.1"/>
    </source>
</evidence>
<comment type="similarity">
    <text evidence="2">Belongs to the SYS1 family.</text>
</comment>
<dbReference type="InParanoid" id="A0A1Y2DNF8"/>
<dbReference type="InterPro" id="IPR019185">
    <property type="entry name" value="Integral_membrane_SYS1-rel"/>
</dbReference>
<dbReference type="GeneID" id="63778544"/>
<comment type="caution">
    <text evidence="11">The sequence shown here is derived from an EMBL/GenBank/DDBJ whole genome shotgun (WGS) entry which is preliminary data.</text>
</comment>
<name>A0A1Y2DNF8_9PEZI</name>
<keyword evidence="8 10" id="KW-0472">Membrane</keyword>
<evidence type="ECO:0000256" key="10">
    <source>
        <dbReference type="SAM" id="Phobius"/>
    </source>
</evidence>
<dbReference type="OrthoDB" id="542931at2759"/>
<evidence type="ECO:0000256" key="3">
    <source>
        <dbReference type="ARBA" id="ARBA00022448"/>
    </source>
</evidence>
<evidence type="ECO:0000313" key="12">
    <source>
        <dbReference type="Proteomes" id="UP000193689"/>
    </source>
</evidence>
<keyword evidence="3" id="KW-0813">Transport</keyword>
<evidence type="ECO:0000256" key="1">
    <source>
        <dbReference type="ARBA" id="ARBA00004653"/>
    </source>
</evidence>
<feature type="transmembrane region" description="Helical" evidence="10">
    <location>
        <begin position="21"/>
        <end position="49"/>
    </location>
</feature>
<keyword evidence="6 10" id="KW-1133">Transmembrane helix</keyword>
<dbReference type="GO" id="GO:0005829">
    <property type="term" value="C:cytosol"/>
    <property type="evidence" value="ECO:0007669"/>
    <property type="project" value="GOC"/>
</dbReference>
<organism evidence="11 12">
    <name type="scientific">Pseudomassariella vexata</name>
    <dbReference type="NCBI Taxonomy" id="1141098"/>
    <lineage>
        <taxon>Eukaryota</taxon>
        <taxon>Fungi</taxon>
        <taxon>Dikarya</taxon>
        <taxon>Ascomycota</taxon>
        <taxon>Pezizomycotina</taxon>
        <taxon>Sordariomycetes</taxon>
        <taxon>Xylariomycetidae</taxon>
        <taxon>Amphisphaeriales</taxon>
        <taxon>Pseudomassariaceae</taxon>
        <taxon>Pseudomassariella</taxon>
    </lineage>
</organism>
<evidence type="ECO:0000256" key="8">
    <source>
        <dbReference type="ARBA" id="ARBA00023136"/>
    </source>
</evidence>
<proteinExistence type="inferred from homology"/>
<keyword evidence="12" id="KW-1185">Reference proteome</keyword>
<evidence type="ECO:0000256" key="4">
    <source>
        <dbReference type="ARBA" id="ARBA00022692"/>
    </source>
</evidence>
<feature type="transmembrane region" description="Helical" evidence="10">
    <location>
        <begin position="69"/>
        <end position="91"/>
    </location>
</feature>
<dbReference type="GO" id="GO:0006895">
    <property type="term" value="P:Golgi to endosome transport"/>
    <property type="evidence" value="ECO:0007669"/>
    <property type="project" value="TreeGrafter"/>
</dbReference>
<sequence>MPRRRRPPRSGAITELPPLRILAQIAALQSIYYAVALILMLFTTLVAGSKFSLDLVFGWISLRGDTTQGWLMAFVWMCCAGAVVIAIVALIQRSKLVPDFALSLHFIHLIIVSLYTGFVPRHAMWWATMACSSAATVALGMWGCRWRELQPISFGGSGGNRDQGAATENGHAAGGDDVGAEDDEEMGFSRGRGRGRGRDGAGEYEMTVGMRGSDAR</sequence>
<reference evidence="11 12" key="1">
    <citation type="submission" date="2016-07" db="EMBL/GenBank/DDBJ databases">
        <title>Pervasive Adenine N6-methylation of Active Genes in Fungi.</title>
        <authorList>
            <consortium name="DOE Joint Genome Institute"/>
            <person name="Mondo S.J."/>
            <person name="Dannebaum R.O."/>
            <person name="Kuo R.C."/>
            <person name="Labutti K."/>
            <person name="Haridas S."/>
            <person name="Kuo A."/>
            <person name="Salamov A."/>
            <person name="Ahrendt S.R."/>
            <person name="Lipzen A."/>
            <person name="Sullivan W."/>
            <person name="Andreopoulos W.B."/>
            <person name="Clum A."/>
            <person name="Lindquist E."/>
            <person name="Daum C."/>
            <person name="Ramamoorthy G.K."/>
            <person name="Gryganskyi A."/>
            <person name="Culley D."/>
            <person name="Magnuson J.K."/>
            <person name="James T.Y."/>
            <person name="O'Malley M.A."/>
            <person name="Stajich J.E."/>
            <person name="Spatafora J.W."/>
            <person name="Visel A."/>
            <person name="Grigoriev I.V."/>
        </authorList>
    </citation>
    <scope>NUCLEOTIDE SEQUENCE [LARGE SCALE GENOMIC DNA]</scope>
    <source>
        <strain evidence="11 12">CBS 129021</strain>
    </source>
</reference>
<evidence type="ECO:0000256" key="9">
    <source>
        <dbReference type="SAM" id="MobiDB-lite"/>
    </source>
</evidence>
<dbReference type="GO" id="GO:0043001">
    <property type="term" value="P:Golgi to plasma membrane protein transport"/>
    <property type="evidence" value="ECO:0007669"/>
    <property type="project" value="TreeGrafter"/>
</dbReference>
<feature type="transmembrane region" description="Helical" evidence="10">
    <location>
        <begin position="100"/>
        <end position="118"/>
    </location>
</feature>
<dbReference type="Proteomes" id="UP000193689">
    <property type="component" value="Unassembled WGS sequence"/>
</dbReference>
<feature type="transmembrane region" description="Helical" evidence="10">
    <location>
        <begin position="124"/>
        <end position="144"/>
    </location>
</feature>
<dbReference type="Pfam" id="PF09801">
    <property type="entry name" value="SYS1"/>
    <property type="match status" value="1"/>
</dbReference>
<comment type="subcellular location">
    <subcellularLocation>
        <location evidence="1">Golgi apparatus membrane</location>
        <topology evidence="1">Multi-pass membrane protein</topology>
    </subcellularLocation>
</comment>
<dbReference type="GO" id="GO:0005802">
    <property type="term" value="C:trans-Golgi network"/>
    <property type="evidence" value="ECO:0007669"/>
    <property type="project" value="TreeGrafter"/>
</dbReference>
<dbReference type="GO" id="GO:0000139">
    <property type="term" value="C:Golgi membrane"/>
    <property type="evidence" value="ECO:0007669"/>
    <property type="project" value="UniProtKB-SubCell"/>
</dbReference>
<dbReference type="PANTHER" id="PTHR12952">
    <property type="entry name" value="SYS1"/>
    <property type="match status" value="1"/>
</dbReference>
<dbReference type="FunCoup" id="A0A1Y2DNF8">
    <property type="interactions" value="240"/>
</dbReference>
<evidence type="ECO:0000256" key="5">
    <source>
        <dbReference type="ARBA" id="ARBA00022927"/>
    </source>
</evidence>
<gene>
    <name evidence="11" type="ORF">BCR38DRAFT_459777</name>
</gene>
<dbReference type="PANTHER" id="PTHR12952:SF0">
    <property type="entry name" value="PROTEIN SYS1 HOMOLOG"/>
    <property type="match status" value="1"/>
</dbReference>
<protein>
    <submittedName>
        <fullName evidence="11">Integral membrane protein S linking to the trans Golgi network-domain-containing protein</fullName>
    </submittedName>
</protein>
<keyword evidence="5" id="KW-0653">Protein transport</keyword>
<keyword evidence="7" id="KW-0333">Golgi apparatus</keyword>